<dbReference type="SUPFAM" id="SSF53474">
    <property type="entry name" value="alpha/beta-Hydrolases"/>
    <property type="match status" value="1"/>
</dbReference>
<dbReference type="InterPro" id="IPR001375">
    <property type="entry name" value="Peptidase_S9_cat"/>
</dbReference>
<dbReference type="EMBL" id="CCRF01000039">
    <property type="protein sequence ID" value="CEE01060.1"/>
    <property type="molecule type" value="Genomic_DNA"/>
</dbReference>
<dbReference type="Pfam" id="PF00326">
    <property type="entry name" value="Peptidase_S9"/>
    <property type="match status" value="1"/>
</dbReference>
<dbReference type="GO" id="GO:0006508">
    <property type="term" value="P:proteolysis"/>
    <property type="evidence" value="ECO:0007669"/>
    <property type="project" value="InterPro"/>
</dbReference>
<reference evidence="2 3" key="1">
    <citation type="submission" date="2014-07" db="EMBL/GenBank/DDBJ databases">
        <authorList>
            <person name="Wibberg Daniel"/>
        </authorList>
    </citation>
    <scope>NUCLEOTIDE SEQUENCE [LARGE SCALE GENOMIC DNA]</scope>
</reference>
<organism evidence="2 3">
    <name type="scientific">Caldibacillus thermoamylovorans</name>
    <dbReference type="NCBI Taxonomy" id="35841"/>
    <lineage>
        <taxon>Bacteria</taxon>
        <taxon>Bacillati</taxon>
        <taxon>Bacillota</taxon>
        <taxon>Bacilli</taxon>
        <taxon>Bacillales</taxon>
        <taxon>Bacillaceae</taxon>
        <taxon>Caldibacillus</taxon>
    </lineage>
</organism>
<proteinExistence type="predicted"/>
<gene>
    <name evidence="2" type="primary">yitV</name>
    <name evidence="2" type="ORF">BT1A1_1228</name>
</gene>
<evidence type="ECO:0000313" key="2">
    <source>
        <dbReference type="EMBL" id="CEE01060.1"/>
    </source>
</evidence>
<evidence type="ECO:0000313" key="3">
    <source>
        <dbReference type="Proteomes" id="UP000040576"/>
    </source>
</evidence>
<dbReference type="Proteomes" id="UP000040576">
    <property type="component" value="Unassembled WGS sequence"/>
</dbReference>
<protein>
    <submittedName>
        <fullName evidence="2">Putative esterase YitV</fullName>
        <ecNumber evidence="2">3.1.-.-</ecNumber>
    </submittedName>
</protein>
<dbReference type="Gene3D" id="3.40.50.1820">
    <property type="entry name" value="alpha/beta hydrolase"/>
    <property type="match status" value="1"/>
</dbReference>
<keyword evidence="3" id="KW-1185">Reference proteome</keyword>
<name>A0A090IZS5_9BACI</name>
<dbReference type="InterPro" id="IPR029058">
    <property type="entry name" value="AB_hydrolase_fold"/>
</dbReference>
<dbReference type="AlphaFoldDB" id="A0A090IZS5"/>
<accession>A0A090IZS5</accession>
<dbReference type="PANTHER" id="PTHR47381">
    <property type="entry name" value="ALPHA/BETA-HYDROLASES SUPERFAMILY PROTEIN"/>
    <property type="match status" value="1"/>
</dbReference>
<feature type="domain" description="Peptidase S9 prolyl oligopeptidase catalytic" evidence="1">
    <location>
        <begin position="96"/>
        <end position="253"/>
    </location>
</feature>
<evidence type="ECO:0000259" key="1">
    <source>
        <dbReference type="Pfam" id="PF00326"/>
    </source>
</evidence>
<sequence length="256" mass="29829">MIIVDKKIVANIPLLEVVQKELLDQAVPTVFFFHGFTSAKEHNLHYAYLMAEKNIRVVLPEADLHGERSRKLSMEEQALYFWKIILKNIKELGELKEAYVRNRRTLQNQIGVAGTSMGGITTFGALCKYDWIKAAVSLMGNPAYHHFARYLVNELQSQGYKIPYSEQQLEGEYQKLLTVDLSMNPEKLNNRPLLFWHGKKDPIVPYTYAYDFYQKVKENYSEHPDHIRFILDHHAGHKVSREGLLATVDWFEQFLQ</sequence>
<dbReference type="PANTHER" id="PTHR47381:SF3">
    <property type="entry name" value="ALPHA_BETA-HYDROLASES SUPERFAMILY PROTEIN"/>
    <property type="match status" value="1"/>
</dbReference>
<dbReference type="GO" id="GO:0008236">
    <property type="term" value="F:serine-type peptidase activity"/>
    <property type="evidence" value="ECO:0007669"/>
    <property type="project" value="InterPro"/>
</dbReference>
<keyword evidence="2" id="KW-0378">Hydrolase</keyword>
<dbReference type="EC" id="3.1.-.-" evidence="2"/>
<dbReference type="RefSeq" id="WP_034769104.1">
    <property type="nucleotide sequence ID" value="NZ_CCRF01000039.1"/>
</dbReference>